<evidence type="ECO:0000313" key="4">
    <source>
        <dbReference type="Proteomes" id="UP000705867"/>
    </source>
</evidence>
<evidence type="ECO:0000313" key="3">
    <source>
        <dbReference type="EMBL" id="MBZ0156256.1"/>
    </source>
</evidence>
<accession>A0A953LWT1</accession>
<gene>
    <name evidence="3" type="ORF">K8I29_08625</name>
</gene>
<keyword evidence="2" id="KW-0472">Membrane</keyword>
<dbReference type="EMBL" id="JAIOIV010000072">
    <property type="protein sequence ID" value="MBZ0156256.1"/>
    <property type="molecule type" value="Genomic_DNA"/>
</dbReference>
<comment type="caution">
    <text evidence="3">The sequence shown here is derived from an EMBL/GenBank/DDBJ whole genome shotgun (WGS) entry which is preliminary data.</text>
</comment>
<sequence length="168" mass="18070">MADSAPTPTAKTHSRLPGAHDADRPPLAGFTLRFLAGIFVFAGLLGAFAYVRFMQSEKYIGESHKRMLAAGAALSPEQCAHEVVAWRAECPALNLLCDAGVMRIADGCLSGADRTAYCASVGDATASTEFGYDECRQYETDRKKKKTCGSMFRAIDTHCRRLASEGAP</sequence>
<dbReference type="Proteomes" id="UP000705867">
    <property type="component" value="Unassembled WGS sequence"/>
</dbReference>
<keyword evidence="2" id="KW-0812">Transmembrane</keyword>
<evidence type="ECO:0000256" key="2">
    <source>
        <dbReference type="SAM" id="Phobius"/>
    </source>
</evidence>
<dbReference type="AlphaFoldDB" id="A0A953LWT1"/>
<organism evidence="3 4">
    <name type="scientific">Candidatus Nitrobium versatile</name>
    <dbReference type="NCBI Taxonomy" id="2884831"/>
    <lineage>
        <taxon>Bacteria</taxon>
        <taxon>Pseudomonadati</taxon>
        <taxon>Nitrospirota</taxon>
        <taxon>Nitrospiria</taxon>
        <taxon>Nitrospirales</taxon>
        <taxon>Nitrospiraceae</taxon>
        <taxon>Candidatus Nitrobium</taxon>
    </lineage>
</organism>
<feature type="transmembrane region" description="Helical" evidence="2">
    <location>
        <begin position="30"/>
        <end position="51"/>
    </location>
</feature>
<feature type="region of interest" description="Disordered" evidence="1">
    <location>
        <begin position="1"/>
        <end position="20"/>
    </location>
</feature>
<proteinExistence type="predicted"/>
<keyword evidence="2" id="KW-1133">Transmembrane helix</keyword>
<reference evidence="3" key="2">
    <citation type="submission" date="2021-08" db="EMBL/GenBank/DDBJ databases">
        <authorList>
            <person name="Dalcin Martins P."/>
        </authorList>
    </citation>
    <scope>NUCLEOTIDE SEQUENCE</scope>
    <source>
        <strain evidence="3">MAG_39</strain>
    </source>
</reference>
<evidence type="ECO:0000256" key="1">
    <source>
        <dbReference type="SAM" id="MobiDB-lite"/>
    </source>
</evidence>
<feature type="compositionally biased region" description="Polar residues" evidence="1">
    <location>
        <begin position="1"/>
        <end position="11"/>
    </location>
</feature>
<reference evidence="3" key="1">
    <citation type="journal article" date="2021" name="bioRxiv">
        <title>Unraveling nitrogen, sulfur and carbon metabolic pathways and microbial community transcriptional responses to substrate deprivation and toxicity stresses in a bioreactor mimicking anoxic brackish coastal sediment conditions.</title>
        <authorList>
            <person name="Martins P.D."/>
            <person name="Echeveste M.J."/>
            <person name="Arshad A."/>
            <person name="Kurth J."/>
            <person name="Ouboter H."/>
            <person name="Jetten M.S.M."/>
            <person name="Welte C.U."/>
        </authorList>
    </citation>
    <scope>NUCLEOTIDE SEQUENCE</scope>
    <source>
        <strain evidence="3">MAG_39</strain>
    </source>
</reference>
<name>A0A953LWT1_9BACT</name>
<protein>
    <submittedName>
        <fullName evidence="3">Uncharacterized protein</fullName>
    </submittedName>
</protein>